<evidence type="ECO:0000313" key="6">
    <source>
        <dbReference type="EMBL" id="MBK1656658.1"/>
    </source>
</evidence>
<dbReference type="Pfam" id="PF08028">
    <property type="entry name" value="Acyl-CoA_dh_2"/>
    <property type="match status" value="1"/>
</dbReference>
<keyword evidence="2" id="KW-0560">Oxidoreductase</keyword>
<gene>
    <name evidence="6" type="ORF">CKO45_00245</name>
</gene>
<dbReference type="InterPro" id="IPR009100">
    <property type="entry name" value="AcylCoA_DH/oxidase_NM_dom_sf"/>
</dbReference>
<dbReference type="Gene3D" id="1.20.140.10">
    <property type="entry name" value="Butyryl-CoA Dehydrogenase, subunit A, domain 3"/>
    <property type="match status" value="1"/>
</dbReference>
<dbReference type="CDD" id="cd00567">
    <property type="entry name" value="ACAD"/>
    <property type="match status" value="1"/>
</dbReference>
<evidence type="ECO:0000256" key="2">
    <source>
        <dbReference type="ARBA" id="ARBA00023002"/>
    </source>
</evidence>
<dbReference type="InterPro" id="IPR013107">
    <property type="entry name" value="Acyl-CoA_DH_C"/>
</dbReference>
<feature type="domain" description="Acyl-CoA oxidase/dehydrogenase middle" evidence="3">
    <location>
        <begin position="122"/>
        <end position="211"/>
    </location>
</feature>
<dbReference type="SUPFAM" id="SSF47203">
    <property type="entry name" value="Acyl-CoA dehydrogenase C-terminal domain-like"/>
    <property type="match status" value="1"/>
</dbReference>
<evidence type="ECO:0000259" key="4">
    <source>
        <dbReference type="Pfam" id="PF02771"/>
    </source>
</evidence>
<comment type="caution">
    <text evidence="6">The sequence shown here is derived from an EMBL/GenBank/DDBJ whole genome shotgun (WGS) entry which is preliminary data.</text>
</comment>
<evidence type="ECO:0000256" key="1">
    <source>
        <dbReference type="ARBA" id="ARBA00022630"/>
    </source>
</evidence>
<dbReference type="EMBL" id="NRSG01000001">
    <property type="protein sequence ID" value="MBK1656658.1"/>
    <property type="molecule type" value="Genomic_DNA"/>
</dbReference>
<dbReference type="InterPro" id="IPR036250">
    <property type="entry name" value="AcylCo_DH-like_C"/>
</dbReference>
<reference evidence="6 7" key="1">
    <citation type="journal article" date="2020" name="Microorganisms">
        <title>Osmotic Adaptation and Compatible Solute Biosynthesis of Phototrophic Bacteria as Revealed from Genome Analyses.</title>
        <authorList>
            <person name="Imhoff J.F."/>
            <person name="Rahn T."/>
            <person name="Kunzel S."/>
            <person name="Keller A."/>
            <person name="Neulinger S.C."/>
        </authorList>
    </citation>
    <scope>NUCLEOTIDE SEQUENCE [LARGE SCALE GENOMIC DNA]</scope>
    <source>
        <strain evidence="6 7">DSM 15382</strain>
    </source>
</reference>
<dbReference type="InterPro" id="IPR046373">
    <property type="entry name" value="Acyl-CoA_Oxase/DH_mid-dom_sf"/>
</dbReference>
<dbReference type="PANTHER" id="PTHR43831">
    <property type="entry name" value="ISOBUTYRYL-COA DEHYDROGENASE"/>
    <property type="match status" value="1"/>
</dbReference>
<dbReference type="Pfam" id="PF02771">
    <property type="entry name" value="Acyl-CoA_dh_N"/>
    <property type="match status" value="1"/>
</dbReference>
<evidence type="ECO:0000313" key="7">
    <source>
        <dbReference type="Proteomes" id="UP000697995"/>
    </source>
</evidence>
<dbReference type="SUPFAM" id="SSF56645">
    <property type="entry name" value="Acyl-CoA dehydrogenase NM domain-like"/>
    <property type="match status" value="1"/>
</dbReference>
<sequence>MKAATAPLARLVALLPDIAAAAARHDRAASVPYDSLALLRDAGLPGLTVPAALGGGGAGLRQAADAIALLGSACPASALILVMQYIKHAALARSPAWPTALRQRVQREAVAEGALINALRVEPELGSPTRGGLPATVARRTADGWVLSGHKRYSTGVPALRWLEVHGRTDEAEPRIGSFLVPADAPGIEIRETWDHLGLRASGSHDVLFHAVPIPADHAIGLALPGPTSGPDAVQMAWNAVLVTAVYTGVARAARDWTLEFLRRRAPGSLGAPLAILPRVQEAVGQVEGLIAANTRMAEALALATDAGQPPSAAEAGVLKVILAENAVRAVECCTLLAGNHALDRANPLERHWRDVQCARMHAPAADAAQAAAGRAALAVGAA</sequence>
<keyword evidence="7" id="KW-1185">Reference proteome</keyword>
<proteinExistence type="predicted"/>
<protein>
    <submittedName>
        <fullName evidence="6">Acyl-CoA dehydrogenase</fullName>
    </submittedName>
</protein>
<dbReference type="RefSeq" id="WP_133218032.1">
    <property type="nucleotide sequence ID" value="NZ_NRSG01000001.1"/>
</dbReference>
<dbReference type="PIRSF" id="PIRSF016578">
    <property type="entry name" value="HsaA"/>
    <property type="match status" value="1"/>
</dbReference>
<organism evidence="6 7">
    <name type="scientific">Paracraurococcus ruber</name>
    <dbReference type="NCBI Taxonomy" id="77675"/>
    <lineage>
        <taxon>Bacteria</taxon>
        <taxon>Pseudomonadati</taxon>
        <taxon>Pseudomonadota</taxon>
        <taxon>Alphaproteobacteria</taxon>
        <taxon>Acetobacterales</taxon>
        <taxon>Roseomonadaceae</taxon>
        <taxon>Paracraurococcus</taxon>
    </lineage>
</organism>
<dbReference type="Proteomes" id="UP000697995">
    <property type="component" value="Unassembled WGS sequence"/>
</dbReference>
<dbReference type="Pfam" id="PF02770">
    <property type="entry name" value="Acyl-CoA_dh_M"/>
    <property type="match status" value="1"/>
</dbReference>
<dbReference type="InterPro" id="IPR013786">
    <property type="entry name" value="AcylCoA_DH/ox_N"/>
</dbReference>
<dbReference type="PANTHER" id="PTHR43831:SF1">
    <property type="entry name" value="ISOBUTYRYL-COA DEHYDROGENASE, MITOCHONDRIAL"/>
    <property type="match status" value="1"/>
</dbReference>
<dbReference type="Gene3D" id="1.10.540.10">
    <property type="entry name" value="Acyl-CoA dehydrogenase/oxidase, N-terminal domain"/>
    <property type="match status" value="1"/>
</dbReference>
<dbReference type="Gene3D" id="2.40.110.10">
    <property type="entry name" value="Butyryl-CoA Dehydrogenase, subunit A, domain 2"/>
    <property type="match status" value="1"/>
</dbReference>
<accession>A0ABS1CQK2</accession>
<dbReference type="InterPro" id="IPR052547">
    <property type="entry name" value="Mito_Isobutyryl-CoADH"/>
</dbReference>
<name>A0ABS1CQK2_9PROT</name>
<feature type="domain" description="Acyl-CoA dehydrogenase/oxidase N-terminal" evidence="4">
    <location>
        <begin position="18"/>
        <end position="83"/>
    </location>
</feature>
<evidence type="ECO:0000259" key="5">
    <source>
        <dbReference type="Pfam" id="PF08028"/>
    </source>
</evidence>
<feature type="domain" description="Acyl-CoA dehydrogenase C-terminal" evidence="5">
    <location>
        <begin position="244"/>
        <end position="363"/>
    </location>
</feature>
<dbReference type="InterPro" id="IPR006091">
    <property type="entry name" value="Acyl-CoA_Oxase/DH_mid-dom"/>
</dbReference>
<keyword evidence="1" id="KW-0285">Flavoprotein</keyword>
<evidence type="ECO:0000259" key="3">
    <source>
        <dbReference type="Pfam" id="PF02770"/>
    </source>
</evidence>
<dbReference type="InterPro" id="IPR037069">
    <property type="entry name" value="AcylCoA_DH/ox_N_sf"/>
</dbReference>